<evidence type="ECO:0000313" key="2">
    <source>
        <dbReference type="EMBL" id="ANH83975.1"/>
    </source>
</evidence>
<evidence type="ECO:0000259" key="1">
    <source>
        <dbReference type="Pfam" id="PF02698"/>
    </source>
</evidence>
<reference evidence="2 3" key="1">
    <citation type="submission" date="2016-05" db="EMBL/GenBank/DDBJ databases">
        <title>Niabella ginsenosidivorans BS26 whole genome sequencing.</title>
        <authorList>
            <person name="Im W.T."/>
            <person name="Siddiqi M.Z."/>
        </authorList>
    </citation>
    <scope>NUCLEOTIDE SEQUENCE [LARGE SCALE GENOMIC DNA]</scope>
    <source>
        <strain evidence="2 3">BS26</strain>
    </source>
</reference>
<dbReference type="PANTHER" id="PTHR30336">
    <property type="entry name" value="INNER MEMBRANE PROTEIN, PROBABLE PERMEASE"/>
    <property type="match status" value="1"/>
</dbReference>
<dbReference type="Gene3D" id="3.40.50.620">
    <property type="entry name" value="HUPs"/>
    <property type="match status" value="1"/>
</dbReference>
<dbReference type="KEGG" id="nia:A8C56_15330"/>
<name>A0A1A9I9E5_9BACT</name>
<accession>A0A1A9I9E5</accession>
<dbReference type="EMBL" id="CP015772">
    <property type="protein sequence ID" value="ANH83975.1"/>
    <property type="molecule type" value="Genomic_DNA"/>
</dbReference>
<dbReference type="InterPro" id="IPR051599">
    <property type="entry name" value="Cell_Envelope_Assoc"/>
</dbReference>
<dbReference type="Proteomes" id="UP000077667">
    <property type="component" value="Chromosome"/>
</dbReference>
<feature type="domain" description="DUF218" evidence="1">
    <location>
        <begin position="39"/>
        <end position="154"/>
    </location>
</feature>
<proteinExistence type="predicted"/>
<dbReference type="AlphaFoldDB" id="A0A1A9I9E5"/>
<dbReference type="CDD" id="cd06259">
    <property type="entry name" value="YdcF-like"/>
    <property type="match status" value="1"/>
</dbReference>
<evidence type="ECO:0000313" key="3">
    <source>
        <dbReference type="Proteomes" id="UP000077667"/>
    </source>
</evidence>
<sequence>MAALGIVLILIFLSGCAFVYRKRPARLYETVLARKQTFDAAIVPGVPFNNNQWDTVMKGRVIWASLLYRQGVIRNIIFSGGAVYSPYYEAKIMGLYARQLGVSPKHIFYDIQAEHSTENIFYSYQIARREGFKSIALVTDPLQSLLLNRFTRRKFRTKIVHIPFIIDSLKEYNHLNPVIDPLPAMTENFRSLTDREGFFRRFRGTMGAFIPWEGKRKKEGPL</sequence>
<organism evidence="2 3">
    <name type="scientific">Niabella ginsenosidivorans</name>
    <dbReference type="NCBI Taxonomy" id="1176587"/>
    <lineage>
        <taxon>Bacteria</taxon>
        <taxon>Pseudomonadati</taxon>
        <taxon>Bacteroidota</taxon>
        <taxon>Chitinophagia</taxon>
        <taxon>Chitinophagales</taxon>
        <taxon>Chitinophagaceae</taxon>
        <taxon>Niabella</taxon>
    </lineage>
</organism>
<dbReference type="GO" id="GO:0005886">
    <property type="term" value="C:plasma membrane"/>
    <property type="evidence" value="ECO:0007669"/>
    <property type="project" value="TreeGrafter"/>
</dbReference>
<protein>
    <recommendedName>
        <fullName evidence="1">DUF218 domain-containing protein</fullName>
    </recommendedName>
</protein>
<dbReference type="InterPro" id="IPR003848">
    <property type="entry name" value="DUF218"/>
</dbReference>
<gene>
    <name evidence="2" type="ORF">A8C56_15330</name>
</gene>
<dbReference type="PANTHER" id="PTHR30336:SF20">
    <property type="entry name" value="DUF218 DOMAIN-CONTAINING PROTEIN"/>
    <property type="match status" value="1"/>
</dbReference>
<dbReference type="Pfam" id="PF02698">
    <property type="entry name" value="DUF218"/>
    <property type="match status" value="1"/>
</dbReference>
<keyword evidence="3" id="KW-1185">Reference proteome</keyword>
<dbReference type="STRING" id="1176587.A8C56_15330"/>
<dbReference type="InterPro" id="IPR014729">
    <property type="entry name" value="Rossmann-like_a/b/a_fold"/>
</dbReference>